<dbReference type="PANTHER" id="PTHR41542:SF1">
    <property type="entry name" value="BLL5807 PROTEIN"/>
    <property type="match status" value="1"/>
</dbReference>
<dbReference type="SMART" id="SM00978">
    <property type="entry name" value="Tim44"/>
    <property type="match status" value="1"/>
</dbReference>
<accession>A0A432VAJ8</accession>
<proteinExistence type="predicted"/>
<dbReference type="InterPro" id="IPR007379">
    <property type="entry name" value="Tim44-like_dom"/>
</dbReference>
<keyword evidence="4" id="KW-1185">Reference proteome</keyword>
<dbReference type="InterPro" id="IPR032710">
    <property type="entry name" value="NTF2-like_dom_sf"/>
</dbReference>
<dbReference type="RefSeq" id="WP_128624639.1">
    <property type="nucleotide sequence ID" value="NZ_ML133508.1"/>
</dbReference>
<keyword evidence="1" id="KW-0812">Transmembrane</keyword>
<dbReference type="Proteomes" id="UP000281647">
    <property type="component" value="Unassembled WGS sequence"/>
</dbReference>
<dbReference type="Pfam" id="PF04280">
    <property type="entry name" value="Tim44"/>
    <property type="match status" value="1"/>
</dbReference>
<evidence type="ECO:0000313" key="4">
    <source>
        <dbReference type="Proteomes" id="UP000281647"/>
    </source>
</evidence>
<evidence type="ECO:0000259" key="2">
    <source>
        <dbReference type="SMART" id="SM00978"/>
    </source>
</evidence>
<organism evidence="3 4">
    <name type="scientific">Borborobacter arsenicus</name>
    <dbReference type="NCBI Taxonomy" id="1851146"/>
    <lineage>
        <taxon>Bacteria</taxon>
        <taxon>Pseudomonadati</taxon>
        <taxon>Pseudomonadota</taxon>
        <taxon>Alphaproteobacteria</taxon>
        <taxon>Hyphomicrobiales</taxon>
        <taxon>Phyllobacteriaceae</taxon>
        <taxon>Borborobacter</taxon>
    </lineage>
</organism>
<dbReference type="EMBL" id="RKST01000003">
    <property type="protein sequence ID" value="RUM99135.1"/>
    <property type="molecule type" value="Genomic_DNA"/>
</dbReference>
<keyword evidence="1" id="KW-0472">Membrane</keyword>
<sequence length="237" mass="26162">MNETANLEIYLPYIVLVIYYLVAFRLWLPTQPKDPLAENEKPDNKLAPPLPDPAYRQALQEPSAIHKAPTLNGDALAAVRALDSQFDEKAFLDGAVRAFEIILTAYAKGDRPVLESLLDIGPLSVFNATIMQRQHKHQTLALFLVGVGQAQIVDCKINGSLATITVRFVSDMIVSTHAEDGTVIDGDPEQIARMTDRWTFRRDLSSSNPNWKLAATRPDDSCNAARRAGHAKDAISL</sequence>
<evidence type="ECO:0000313" key="3">
    <source>
        <dbReference type="EMBL" id="RUM99135.1"/>
    </source>
</evidence>
<feature type="transmembrane region" description="Helical" evidence="1">
    <location>
        <begin position="7"/>
        <end position="28"/>
    </location>
</feature>
<dbReference type="OrthoDB" id="9798618at2"/>
<comment type="caution">
    <text evidence="3">The sequence shown here is derived from an EMBL/GenBank/DDBJ whole genome shotgun (WGS) entry which is preliminary data.</text>
</comment>
<evidence type="ECO:0000256" key="1">
    <source>
        <dbReference type="SAM" id="Phobius"/>
    </source>
</evidence>
<dbReference type="NCBIfam" id="NF033779">
    <property type="entry name" value="Tim44_TimA_adap"/>
    <property type="match status" value="1"/>
</dbReference>
<gene>
    <name evidence="3" type="ORF">EET67_05755</name>
</gene>
<protein>
    <submittedName>
        <fullName evidence="3">Tim44 domain-containing protein</fullName>
    </submittedName>
</protein>
<feature type="domain" description="Tim44-like" evidence="2">
    <location>
        <begin position="72"/>
        <end position="218"/>
    </location>
</feature>
<dbReference type="Gene3D" id="3.10.450.240">
    <property type="match status" value="1"/>
</dbReference>
<reference evidence="3 4" key="1">
    <citation type="submission" date="2018-11" db="EMBL/GenBank/DDBJ databases">
        <title>Pseudaminobacter arsenicus sp. nov., an arsenic-resistant bacterium isolated from arsenic-rich aquifers.</title>
        <authorList>
            <person name="Mu Y."/>
        </authorList>
    </citation>
    <scope>NUCLEOTIDE SEQUENCE [LARGE SCALE GENOMIC DNA]</scope>
    <source>
        <strain evidence="3 4">CB3</strain>
    </source>
</reference>
<name>A0A432VAJ8_9HYPH</name>
<keyword evidence="1" id="KW-1133">Transmembrane helix</keyword>
<dbReference type="AlphaFoldDB" id="A0A432VAJ8"/>
<dbReference type="SUPFAM" id="SSF54427">
    <property type="entry name" value="NTF2-like"/>
    <property type="match status" value="1"/>
</dbReference>
<dbReference type="PANTHER" id="PTHR41542">
    <property type="entry name" value="BLL5807 PROTEIN"/>
    <property type="match status" value="1"/>
</dbReference>